<dbReference type="Gene3D" id="3.40.50.300">
    <property type="entry name" value="P-loop containing nucleotide triphosphate hydrolases"/>
    <property type="match status" value="1"/>
</dbReference>
<dbReference type="KEGG" id="dfa:DFA_02430"/>
<accession>F4PZF3</accession>
<proteinExistence type="predicted"/>
<dbReference type="SUPFAM" id="SSF52540">
    <property type="entry name" value="P-loop containing nucleoside triphosphate hydrolases"/>
    <property type="match status" value="2"/>
</dbReference>
<gene>
    <name evidence="1" type="ORF">DFA_02430</name>
</gene>
<dbReference type="InterPro" id="IPR027417">
    <property type="entry name" value="P-loop_NTPase"/>
</dbReference>
<keyword evidence="2" id="KW-1185">Reference proteome</keyword>
<evidence type="ECO:0000313" key="2">
    <source>
        <dbReference type="Proteomes" id="UP000007797"/>
    </source>
</evidence>
<dbReference type="AlphaFoldDB" id="F4PZF3"/>
<dbReference type="OrthoDB" id="4106312at2759"/>
<evidence type="ECO:0000313" key="1">
    <source>
        <dbReference type="EMBL" id="EGG19182.1"/>
    </source>
</evidence>
<dbReference type="EMBL" id="GL883016">
    <property type="protein sequence ID" value="EGG19182.1"/>
    <property type="molecule type" value="Genomic_DNA"/>
</dbReference>
<organism evidence="1 2">
    <name type="scientific">Cavenderia fasciculata</name>
    <name type="common">Slime mold</name>
    <name type="synonym">Dictyostelium fasciculatum</name>
    <dbReference type="NCBI Taxonomy" id="261658"/>
    <lineage>
        <taxon>Eukaryota</taxon>
        <taxon>Amoebozoa</taxon>
        <taxon>Evosea</taxon>
        <taxon>Eumycetozoa</taxon>
        <taxon>Dictyostelia</taxon>
        <taxon>Acytosteliales</taxon>
        <taxon>Cavenderiaceae</taxon>
        <taxon>Cavenderia</taxon>
    </lineage>
</organism>
<dbReference type="GeneID" id="14871141"/>
<name>F4PZF3_CACFS</name>
<reference evidence="2" key="1">
    <citation type="journal article" date="2011" name="Genome Res.">
        <title>Phylogeny-wide analysis of social amoeba genomes highlights ancient origins for complex intercellular communication.</title>
        <authorList>
            <person name="Heidel A.J."/>
            <person name="Lawal H.M."/>
            <person name="Felder M."/>
            <person name="Schilde C."/>
            <person name="Helps N.R."/>
            <person name="Tunggal B."/>
            <person name="Rivero F."/>
            <person name="John U."/>
            <person name="Schleicher M."/>
            <person name="Eichinger L."/>
            <person name="Platzer M."/>
            <person name="Noegel A.A."/>
            <person name="Schaap P."/>
            <person name="Gloeckner G."/>
        </authorList>
    </citation>
    <scope>NUCLEOTIDE SEQUENCE [LARGE SCALE GENOMIC DNA]</scope>
    <source>
        <strain evidence="2">SH3</strain>
    </source>
</reference>
<dbReference type="RefSeq" id="XP_004366815.1">
    <property type="nucleotide sequence ID" value="XM_004366758.1"/>
</dbReference>
<protein>
    <submittedName>
        <fullName evidence="1">Uncharacterized protein</fullName>
    </submittedName>
</protein>
<dbReference type="Proteomes" id="UP000007797">
    <property type="component" value="Unassembled WGS sequence"/>
</dbReference>
<sequence length="734" mass="84288">MWSIFSLEESQGDYVRFISIFGFDRGTIKSIFGNSTQAISKEIVNFYPWDKSNGLYLITQEEANTTWSKIIPQFSEVAIFNIRNQQDISRITKELPNNYPTIIFVYDGADILFVEKDKQIICTTRQLGTTINSTLHNNQSSSSSLKILEKLVSRYNTKCTDVDCGNQAEYLFTGKFKCNNHYDALVPRFKSMCISIDLYLECSRILNQTEHELLVGREYDKRNKFLQENSEGEIELGPKSKYLPKETNQNFKLVTFIGPSGSGKSTLIRGLCHGDRPLLPLKGNQFSLTSSDINLYLGKKEKKEDKIEGDKEIKKDEAKEIKKDKEEEEEEEEDQSFLIADCEGFGGTLNTATRTGNNQPSRRQLVESAYPRIMHSFSDIVVCVCSNSWQERQTISKYVLSHAQHSDAGIVNQGELPHLILVFNKKAKNEMNVTNQEATDEFFVKGRFDELVRPYYRGWSIVRIATDEGGRDPTAFLNTYEELKKEIYGKLLKEGKQMVARDLSDKQKLVETPLTLKEAITQVKEVVNRFNNKIDYINFIEIQPINPNQAASYLFKYFRLLYSELSLNFRYGFGQSIDLLNARLPHSQQMYISRYPHQKDNWEAVIKMLSLLVDSMEPCGASYCDKSFHQHGSTHKSITMIYDNKLLKPRHEYDEDERIIVGDPTTHTTLVDLKEELGATYFEQLHSKVCVHCLIGPPLKKRDGCDYFLCLHCSEKEEEEGTECPDNCPSANIK</sequence>